<dbReference type="Pfam" id="PF14052">
    <property type="entry name" value="Caps_assemb_Wzi"/>
    <property type="match status" value="1"/>
</dbReference>
<dbReference type="InterPro" id="IPR038636">
    <property type="entry name" value="Wzi_sf"/>
</dbReference>
<organism evidence="1 2">
    <name type="scientific">Hydrogenimonas cancrithermarum</name>
    <dbReference type="NCBI Taxonomy" id="2993563"/>
    <lineage>
        <taxon>Bacteria</taxon>
        <taxon>Pseudomonadati</taxon>
        <taxon>Campylobacterota</taxon>
        <taxon>Epsilonproteobacteria</taxon>
        <taxon>Campylobacterales</taxon>
        <taxon>Hydrogenimonadaceae</taxon>
        <taxon>Hydrogenimonas</taxon>
    </lineage>
</organism>
<dbReference type="EMBL" id="AP027370">
    <property type="protein sequence ID" value="BDY13405.1"/>
    <property type="molecule type" value="Genomic_DNA"/>
</dbReference>
<dbReference type="Proteomes" id="UP001321445">
    <property type="component" value="Chromosome"/>
</dbReference>
<dbReference type="InterPro" id="IPR026950">
    <property type="entry name" value="Caps_assemb_Wzi"/>
</dbReference>
<evidence type="ECO:0008006" key="3">
    <source>
        <dbReference type="Google" id="ProtNLM"/>
    </source>
</evidence>
<proteinExistence type="predicted"/>
<name>A0ABN6WWB9_9BACT</name>
<dbReference type="RefSeq" id="WP_286336360.1">
    <property type="nucleotide sequence ID" value="NZ_AP027370.1"/>
</dbReference>
<sequence>MKKLTLPLLAASLLWGGNVDIPLDSPLYAQLERLKSLGAIEAALPMMKPFNTDEVEALLDSMEEPSAMAAKRFLERELRRYKRTAVVEAGISATYADKETAVPNAQGRVLRDGANADASVRMQMVTRKLGLVFTPGYRDNASDSGGRVGDTYLRIPWKNMNITLGREALWMGAGREGTLLFSQNAKSLDIARFSSRRPFRFHPYRHNILNKLFGAMDVDFFVGRLHRYDTIVKEDGTIHSGYPKLMGMQFTFRPWDLFSVGIYRTALFGGGGRDESFSTFWKVLFPFGQSENTGTLNEPGDQKGGFNFEWYIPNTVQPLKLYGEWAGEDEAGMLPYKESYIVGILFSDTGNIEGLQTSFEHLKMYKVKNLWYHHHIYRDGYTNDGMIMGHYNGSNGSRDILRVKYLKDIQSDYTLAWEHFSGLEKSSDTLRFGVRYRAQNSVEYGVDGSVGEDASWLGVKVKWIF</sequence>
<accession>A0ABN6WWB9</accession>
<reference evidence="1 2" key="1">
    <citation type="submission" date="2023-03" db="EMBL/GenBank/DDBJ databases">
        <title>Description of Hydrogenimonas sp. ISO32.</title>
        <authorList>
            <person name="Mino S."/>
            <person name="Fukazawa S."/>
            <person name="Sawabe T."/>
        </authorList>
    </citation>
    <scope>NUCLEOTIDE SEQUENCE [LARGE SCALE GENOMIC DNA]</scope>
    <source>
        <strain evidence="1 2">ISO32</strain>
    </source>
</reference>
<gene>
    <name evidence="1" type="ORF">HCR_17170</name>
</gene>
<keyword evidence="2" id="KW-1185">Reference proteome</keyword>
<evidence type="ECO:0000313" key="1">
    <source>
        <dbReference type="EMBL" id="BDY13405.1"/>
    </source>
</evidence>
<evidence type="ECO:0000313" key="2">
    <source>
        <dbReference type="Proteomes" id="UP001321445"/>
    </source>
</evidence>
<protein>
    <recommendedName>
        <fullName evidence="3">Capsule assembly protein Wzi</fullName>
    </recommendedName>
</protein>
<dbReference type="Gene3D" id="2.40.160.130">
    <property type="entry name" value="Capsule assembly protein Wzi"/>
    <property type="match status" value="1"/>
</dbReference>